<dbReference type="InterPro" id="IPR025676">
    <property type="entry name" value="Clr5_dom"/>
</dbReference>
<feature type="region of interest" description="Disordered" evidence="1">
    <location>
        <begin position="1"/>
        <end position="38"/>
    </location>
</feature>
<dbReference type="Gene3D" id="1.25.40.10">
    <property type="entry name" value="Tetratricopeptide repeat domain"/>
    <property type="match status" value="1"/>
</dbReference>
<feature type="region of interest" description="Disordered" evidence="1">
    <location>
        <begin position="99"/>
        <end position="136"/>
    </location>
</feature>
<accession>A0AAN5Z6F8</accession>
<dbReference type="InterPro" id="IPR011990">
    <property type="entry name" value="TPR-like_helical_dom_sf"/>
</dbReference>
<evidence type="ECO:0000256" key="1">
    <source>
        <dbReference type="SAM" id="MobiDB-lite"/>
    </source>
</evidence>
<dbReference type="PANTHER" id="PTHR38788">
    <property type="entry name" value="CLR5 DOMAIN-CONTAINING PROTEIN"/>
    <property type="match status" value="1"/>
</dbReference>
<dbReference type="AlphaFoldDB" id="A0AAN5Z6F8"/>
<feature type="compositionally biased region" description="Polar residues" evidence="1">
    <location>
        <begin position="101"/>
        <end position="117"/>
    </location>
</feature>
<protein>
    <recommendedName>
        <fullName evidence="2">Clr5 domain-containing protein</fullName>
    </recommendedName>
</protein>
<feature type="domain" description="Clr5" evidence="2">
    <location>
        <begin position="133"/>
        <end position="185"/>
    </location>
</feature>
<name>A0AAN5Z6F8_FUSAU</name>
<evidence type="ECO:0000313" key="4">
    <source>
        <dbReference type="Proteomes" id="UP000537989"/>
    </source>
</evidence>
<proteinExistence type="predicted"/>
<dbReference type="PANTHER" id="PTHR38788:SF3">
    <property type="entry name" value="CLR5 DOMAIN-CONTAINING PROTEIN"/>
    <property type="match status" value="1"/>
</dbReference>
<dbReference type="EMBL" id="JAAMOD010000229">
    <property type="protein sequence ID" value="KAF5234499.1"/>
    <property type="molecule type" value="Genomic_DNA"/>
</dbReference>
<organism evidence="3 4">
    <name type="scientific">Fusarium austroamericanum</name>
    <dbReference type="NCBI Taxonomy" id="282268"/>
    <lineage>
        <taxon>Eukaryota</taxon>
        <taxon>Fungi</taxon>
        <taxon>Dikarya</taxon>
        <taxon>Ascomycota</taxon>
        <taxon>Pezizomycotina</taxon>
        <taxon>Sordariomycetes</taxon>
        <taxon>Hypocreomycetidae</taxon>
        <taxon>Hypocreales</taxon>
        <taxon>Nectriaceae</taxon>
        <taxon>Fusarium</taxon>
    </lineage>
</organism>
<sequence length="672" mass="76639">MSRMNQQTDWDDFPTPRLPTIEGLSQPMDPWLSSGPLLPQQQLNYSHVTQGISLQSPSNAVQARSSRLNANNTVGEMPESRPQEPIPLPELWRLEPRIAQQHGSSSHAIGRGNDNNTSSKRPSRKPKAPPLGESQWEQKKPYIEQLYIEEDLPLPEVMRRMSESHQFVATERMYKNRFKAWRWSKNTPATWMAKKARQRKLDGKDTVFYWNNQRWTADDLAQKNGKVWQNQNTDGAMIICGPTPHDTKYYTPGNESPQCGRVSQQHMQLQPRGWSERRKEERFYLDTPPINIDVNKATLAQFHDLLKGASRAASAGMIDDANADFRDAVSGFRFKLSPTHDETLRAAYSYASFYAKTSQMDKADAVLNWVSNHHVKKWGPSHENTYLHYARTIELFQAWGRQEHAEILVYKLLDNQPDEGVSLLEIGHEPFVREPTCFDRSFPETDDPEEMSQQLSKIDLAIMANIRGLNDVLAVIIRHCDQRPHDLNMSLQACRAKCALARWHNNAGDHGQALSLLKGARRSITPFLVVEEEPMSRATIQAVKALAYQFLEMKDESSSNTVLEDVVDSLDARCQTFTCDYNDKAFLLDFVLTVAFHLHESWRWWSRPVATSKVLEELGTSIKVRMLNIDAGVEDADMAAEDERGEWAPEIVDLHVVTTVCPPWPSVQPLGK</sequence>
<dbReference type="Pfam" id="PF14420">
    <property type="entry name" value="Clr5"/>
    <property type="match status" value="1"/>
</dbReference>
<reference evidence="3 4" key="1">
    <citation type="submission" date="2020-02" db="EMBL/GenBank/DDBJ databases">
        <title>Identification and distribution of gene clusters putatively required for synthesis of sphingolipid metabolism inhibitors in phylogenetically diverse species of the filamentous fungus Fusarium.</title>
        <authorList>
            <person name="Kim H.-S."/>
            <person name="Busman M."/>
            <person name="Brown D.W."/>
            <person name="Divon H."/>
            <person name="Uhlig S."/>
            <person name="Proctor R.H."/>
        </authorList>
    </citation>
    <scope>NUCLEOTIDE SEQUENCE [LARGE SCALE GENOMIC DNA]</scope>
    <source>
        <strain evidence="3 4">NRRL 2903</strain>
    </source>
</reference>
<keyword evidence="4" id="KW-1185">Reference proteome</keyword>
<comment type="caution">
    <text evidence="3">The sequence shown here is derived from an EMBL/GenBank/DDBJ whole genome shotgun (WGS) entry which is preliminary data.</text>
</comment>
<dbReference type="Proteomes" id="UP000537989">
    <property type="component" value="Unassembled WGS sequence"/>
</dbReference>
<evidence type="ECO:0000313" key="3">
    <source>
        <dbReference type="EMBL" id="KAF5234499.1"/>
    </source>
</evidence>
<evidence type="ECO:0000259" key="2">
    <source>
        <dbReference type="Pfam" id="PF14420"/>
    </source>
</evidence>
<gene>
    <name evidence="3" type="ORF">FAUST_7587</name>
</gene>